<proteinExistence type="predicted"/>
<protein>
    <submittedName>
        <fullName evidence="2">Putative nucleic acid-binding protein</fullName>
    </submittedName>
</protein>
<dbReference type="RefSeq" id="WP_144682219.1">
    <property type="nucleotide sequence ID" value="NZ_VLLC01000003.1"/>
</dbReference>
<sequence>MKIYFDVCCLNRPYDNQTQDRIRLESEAVIAILRHVESGEWSLVSSGVVNYEISRTFDNERKSRLFLLVQGASVFIPVVQETYIRAGELQHELGIKAYDALHIACAEQGGVDVFLSTDDRLVRAVKRKSGLTNTRVENPLTWLQEVI</sequence>
<reference evidence="2 3" key="1">
    <citation type="submission" date="2019-07" db="EMBL/GenBank/DDBJ databases">
        <title>Genome sequencing of 100 strains of the haloalkaliphilic chemolithoautotrophic sulfur-oxidizing bacterium Thioalkalivibrio.</title>
        <authorList>
            <person name="Muyzer G."/>
        </authorList>
    </citation>
    <scope>NUCLEOTIDE SEQUENCE [LARGE SCALE GENOMIC DNA]</scope>
    <source>
        <strain evidence="2 3">ASO4-4</strain>
    </source>
</reference>
<dbReference type="Proteomes" id="UP000318307">
    <property type="component" value="Unassembled WGS sequence"/>
</dbReference>
<organism evidence="2 3">
    <name type="scientific">Desulfobotulus alkaliphilus</name>
    <dbReference type="NCBI Taxonomy" id="622671"/>
    <lineage>
        <taxon>Bacteria</taxon>
        <taxon>Pseudomonadati</taxon>
        <taxon>Thermodesulfobacteriota</taxon>
        <taxon>Desulfobacteria</taxon>
        <taxon>Desulfobacterales</taxon>
        <taxon>Desulfobacteraceae</taxon>
        <taxon>Desulfobotulus</taxon>
    </lineage>
</organism>
<feature type="domain" description="PIN" evidence="1">
    <location>
        <begin position="42"/>
        <end position="124"/>
    </location>
</feature>
<evidence type="ECO:0000313" key="2">
    <source>
        <dbReference type="EMBL" id="TWI75569.1"/>
    </source>
</evidence>
<dbReference type="SUPFAM" id="SSF88723">
    <property type="entry name" value="PIN domain-like"/>
    <property type="match status" value="1"/>
</dbReference>
<dbReference type="InterPro" id="IPR002716">
    <property type="entry name" value="PIN_dom"/>
</dbReference>
<name>A0A562S2H3_9BACT</name>
<dbReference type="Gene3D" id="3.40.50.1010">
    <property type="entry name" value="5'-nuclease"/>
    <property type="match status" value="1"/>
</dbReference>
<gene>
    <name evidence="2" type="ORF">LZ24_00616</name>
</gene>
<keyword evidence="3" id="KW-1185">Reference proteome</keyword>
<dbReference type="InterPro" id="IPR029060">
    <property type="entry name" value="PIN-like_dom_sf"/>
</dbReference>
<dbReference type="Pfam" id="PF01850">
    <property type="entry name" value="PIN"/>
    <property type="match status" value="1"/>
</dbReference>
<dbReference type="AlphaFoldDB" id="A0A562S2H3"/>
<dbReference type="EMBL" id="VLLC01000003">
    <property type="protein sequence ID" value="TWI75569.1"/>
    <property type="molecule type" value="Genomic_DNA"/>
</dbReference>
<evidence type="ECO:0000313" key="3">
    <source>
        <dbReference type="Proteomes" id="UP000318307"/>
    </source>
</evidence>
<dbReference type="OrthoDB" id="5624224at2"/>
<evidence type="ECO:0000259" key="1">
    <source>
        <dbReference type="Pfam" id="PF01850"/>
    </source>
</evidence>
<accession>A0A562S2H3</accession>
<comment type="caution">
    <text evidence="2">The sequence shown here is derived from an EMBL/GenBank/DDBJ whole genome shotgun (WGS) entry which is preliminary data.</text>
</comment>